<protein>
    <recommendedName>
        <fullName evidence="5">OmpA-like domain-containing protein</fullName>
    </recommendedName>
</protein>
<feature type="domain" description="OmpA-like" evidence="5">
    <location>
        <begin position="565"/>
        <end position="680"/>
    </location>
</feature>
<dbReference type="CDD" id="cd07185">
    <property type="entry name" value="OmpA_C-like"/>
    <property type="match status" value="1"/>
</dbReference>
<dbReference type="PANTHER" id="PTHR30329:SF21">
    <property type="entry name" value="LIPOPROTEIN YIAD-RELATED"/>
    <property type="match status" value="1"/>
</dbReference>
<gene>
    <name evidence="6" type="ORF">BEN48_09655</name>
</gene>
<evidence type="ECO:0000313" key="7">
    <source>
        <dbReference type="Proteomes" id="UP000177791"/>
    </source>
</evidence>
<evidence type="ECO:0000313" key="6">
    <source>
        <dbReference type="EMBL" id="OGX88342.1"/>
    </source>
</evidence>
<dbReference type="SUPFAM" id="SSF63829">
    <property type="entry name" value="Calcium-dependent phosphotriesterase"/>
    <property type="match status" value="1"/>
</dbReference>
<accession>A0A1G1TBU0</accession>
<name>A0A1G1TBU0_9BACT</name>
<evidence type="ECO:0000256" key="4">
    <source>
        <dbReference type="PROSITE-ProRule" id="PRU00473"/>
    </source>
</evidence>
<keyword evidence="3" id="KW-0998">Cell outer membrane</keyword>
<evidence type="ECO:0000256" key="3">
    <source>
        <dbReference type="ARBA" id="ARBA00023237"/>
    </source>
</evidence>
<proteinExistence type="predicted"/>
<dbReference type="GO" id="GO:0009279">
    <property type="term" value="C:cell outer membrane"/>
    <property type="evidence" value="ECO:0007669"/>
    <property type="project" value="UniProtKB-SubCell"/>
</dbReference>
<keyword evidence="7" id="KW-1185">Reference proteome</keyword>
<comment type="caution">
    <text evidence="6">The sequence shown here is derived from an EMBL/GenBank/DDBJ whole genome shotgun (WGS) entry which is preliminary data.</text>
</comment>
<organism evidence="6 7">
    <name type="scientific">Hymenobacter glacialis</name>
    <dbReference type="NCBI Taxonomy" id="1908236"/>
    <lineage>
        <taxon>Bacteria</taxon>
        <taxon>Pseudomonadati</taxon>
        <taxon>Bacteroidota</taxon>
        <taxon>Cytophagia</taxon>
        <taxon>Cytophagales</taxon>
        <taxon>Hymenobacteraceae</taxon>
        <taxon>Hymenobacter</taxon>
    </lineage>
</organism>
<dbReference type="InterPro" id="IPR036737">
    <property type="entry name" value="OmpA-like_sf"/>
</dbReference>
<evidence type="ECO:0000256" key="2">
    <source>
        <dbReference type="ARBA" id="ARBA00023136"/>
    </source>
</evidence>
<dbReference type="SUPFAM" id="SSF103088">
    <property type="entry name" value="OmpA-like"/>
    <property type="match status" value="1"/>
</dbReference>
<dbReference type="InterPro" id="IPR006664">
    <property type="entry name" value="OMP_bac"/>
</dbReference>
<dbReference type="PANTHER" id="PTHR30329">
    <property type="entry name" value="STATOR ELEMENT OF FLAGELLAR MOTOR COMPLEX"/>
    <property type="match status" value="1"/>
</dbReference>
<dbReference type="Pfam" id="PF00691">
    <property type="entry name" value="OmpA"/>
    <property type="match status" value="1"/>
</dbReference>
<dbReference type="PROSITE" id="PS51123">
    <property type="entry name" value="OMPA_2"/>
    <property type="match status" value="1"/>
</dbReference>
<dbReference type="AlphaFoldDB" id="A0A1G1TBU0"/>
<dbReference type="STRING" id="1908236.BEN48_09655"/>
<dbReference type="Proteomes" id="UP000177791">
    <property type="component" value="Unassembled WGS sequence"/>
</dbReference>
<evidence type="ECO:0000256" key="1">
    <source>
        <dbReference type="ARBA" id="ARBA00004442"/>
    </source>
</evidence>
<comment type="subcellular location">
    <subcellularLocation>
        <location evidence="1">Cell outer membrane</location>
    </subcellularLocation>
</comment>
<dbReference type="InterPro" id="IPR006665">
    <property type="entry name" value="OmpA-like"/>
</dbReference>
<dbReference type="InterPro" id="IPR050330">
    <property type="entry name" value="Bact_OuterMem_StrucFunc"/>
</dbReference>
<reference evidence="6 7" key="1">
    <citation type="submission" date="2016-08" db="EMBL/GenBank/DDBJ databases">
        <title>Hymenobacter coccineus sp. nov., Hymenobacter lapidarius sp. nov. and Hymenobacter glacialis sp. nov., isolated from Antarctic soil.</title>
        <authorList>
            <person name="Sedlacek I."/>
            <person name="Kralova S."/>
            <person name="Kyrova K."/>
            <person name="Maslanova I."/>
            <person name="Stankova E."/>
            <person name="Vrbovska V."/>
            <person name="Nemec M."/>
            <person name="Bartak M."/>
            <person name="Svec P."/>
            <person name="Busse H.-J."/>
            <person name="Pantucek R."/>
        </authorList>
    </citation>
    <scope>NUCLEOTIDE SEQUENCE [LARGE SCALE GENOMIC DNA]</scope>
    <source>
        <strain evidence="6 7">CCM 8648</strain>
    </source>
</reference>
<evidence type="ECO:0000259" key="5">
    <source>
        <dbReference type="PROSITE" id="PS51123"/>
    </source>
</evidence>
<sequence>MGFYALKTVLLTSKLSFLLLVNPCLVLVLLMCPVVLVAQPARKALLPTVYTNAGANYQLTYPPTWKVRKNVAGAEAAFYAGAASEPQPAVATLTVQPLPDTQKDLPITTFGGQDSVWRSIVRLPQAQVLRLEQRDLGRYSEVSYDYTYVPAPASPTRTHVVGRRIRRNGYDIKVEYQGATSQDSMYLAAGQELVKSFAFTGKPLPSRRYADQLCDNKMFGIAATRYHNGQWEDDCRTIHEFASNDLTVAPKIHREVLPFQSYALAKGFDNCLYSVTKAPTDAPELVYRYNPATRQGGFTTWRLPAQGPDVSWISAATDERGDLYFMSSDANKLVRVSPYDGSVTPIWAADPLRRAPFYPQIGYSGAGSHGNFCLDDANTMYLVYSTDGSLLKIDLKNQKPNPEMMALSGLPERGGYSDLLMQNDERGRRRMYLAGPKGVYKVDLARRQATLMRKGTYTDLAGCNLFSVVRRMIAPPPVPTTAAWRGRVLNALTYQPLPQAQLRMGLSGFGKMVKINPKGAFSHPGTPGLTYTYHAQLNGYIATDSTWTAVPGPSVQDVLLRPLSVGTTVQLANVQFEQGQAVLLPSSFAALDKLVSLLNDNPGMTIELRGHTDNVGDPAKNVLLSQQRATTVKGYLVRKGIAEARIADTGLGGAQPTASNAQEVTRKLNRRVEFRVTGLQ</sequence>
<dbReference type="Gene3D" id="3.30.1330.60">
    <property type="entry name" value="OmpA-like domain"/>
    <property type="match status" value="1"/>
</dbReference>
<dbReference type="PRINTS" id="PR01021">
    <property type="entry name" value="OMPADOMAIN"/>
</dbReference>
<dbReference type="EMBL" id="MDZC01000017">
    <property type="protein sequence ID" value="OGX88342.1"/>
    <property type="molecule type" value="Genomic_DNA"/>
</dbReference>
<keyword evidence="2 4" id="KW-0472">Membrane</keyword>